<sequence>GQGLLNLSGPGDGIKARQLFLSLFYNIEVRSYYIITYPVFAQLPIQTFNISFSG</sequence>
<reference evidence="2" key="2">
    <citation type="journal article" date="2017" name="Nat. Plants">
        <title>The Aegilops tauschii genome reveals multiple impacts of transposons.</title>
        <authorList>
            <person name="Zhao G."/>
            <person name="Zou C."/>
            <person name="Li K."/>
            <person name="Wang K."/>
            <person name="Li T."/>
            <person name="Gao L."/>
            <person name="Zhang X."/>
            <person name="Wang H."/>
            <person name="Yang Z."/>
            <person name="Liu X."/>
            <person name="Jiang W."/>
            <person name="Mao L."/>
            <person name="Kong X."/>
            <person name="Jiao Y."/>
            <person name="Jia J."/>
        </authorList>
    </citation>
    <scope>NUCLEOTIDE SEQUENCE [LARGE SCALE GENOMIC DNA]</scope>
    <source>
        <strain evidence="2">cv. AL8/78</strain>
    </source>
</reference>
<evidence type="ECO:0000313" key="2">
    <source>
        <dbReference type="Proteomes" id="UP000015105"/>
    </source>
</evidence>
<dbReference type="AlphaFoldDB" id="A0A453AA22"/>
<protein>
    <submittedName>
        <fullName evidence="1">Uncharacterized protein</fullName>
    </submittedName>
</protein>
<keyword evidence="2" id="KW-1185">Reference proteome</keyword>
<reference evidence="1" key="5">
    <citation type="journal article" date="2021" name="G3 (Bethesda)">
        <title>Aegilops tauschii genome assembly Aet v5.0 features greater sequence contiguity and improved annotation.</title>
        <authorList>
            <person name="Wang L."/>
            <person name="Zhu T."/>
            <person name="Rodriguez J.C."/>
            <person name="Deal K.R."/>
            <person name="Dubcovsky J."/>
            <person name="McGuire P.E."/>
            <person name="Lux T."/>
            <person name="Spannagl M."/>
            <person name="Mayer K.F.X."/>
            <person name="Baldrich P."/>
            <person name="Meyers B.C."/>
            <person name="Huo N."/>
            <person name="Gu Y.Q."/>
            <person name="Zhou H."/>
            <person name="Devos K.M."/>
            <person name="Bennetzen J.L."/>
            <person name="Unver T."/>
            <person name="Budak H."/>
            <person name="Gulick P.J."/>
            <person name="Galiba G."/>
            <person name="Kalapos B."/>
            <person name="Nelson D.R."/>
            <person name="Li P."/>
            <person name="You F.M."/>
            <person name="Luo M.C."/>
            <person name="Dvorak J."/>
        </authorList>
    </citation>
    <scope>NUCLEOTIDE SEQUENCE [LARGE SCALE GENOMIC DNA]</scope>
    <source>
        <strain evidence="1">cv. AL8/78</strain>
    </source>
</reference>
<reference evidence="2" key="1">
    <citation type="journal article" date="2014" name="Science">
        <title>Ancient hybridizations among the ancestral genomes of bread wheat.</title>
        <authorList>
            <consortium name="International Wheat Genome Sequencing Consortium,"/>
            <person name="Marcussen T."/>
            <person name="Sandve S.R."/>
            <person name="Heier L."/>
            <person name="Spannagl M."/>
            <person name="Pfeifer M."/>
            <person name="Jakobsen K.S."/>
            <person name="Wulff B.B."/>
            <person name="Steuernagel B."/>
            <person name="Mayer K.F."/>
            <person name="Olsen O.A."/>
        </authorList>
    </citation>
    <scope>NUCLEOTIDE SEQUENCE [LARGE SCALE GENOMIC DNA]</scope>
    <source>
        <strain evidence="2">cv. AL8/78</strain>
    </source>
</reference>
<accession>A0A453AA22</accession>
<name>A0A453AA22_AEGTS</name>
<organism evidence="1 2">
    <name type="scientific">Aegilops tauschii subsp. strangulata</name>
    <name type="common">Goatgrass</name>
    <dbReference type="NCBI Taxonomy" id="200361"/>
    <lineage>
        <taxon>Eukaryota</taxon>
        <taxon>Viridiplantae</taxon>
        <taxon>Streptophyta</taxon>
        <taxon>Embryophyta</taxon>
        <taxon>Tracheophyta</taxon>
        <taxon>Spermatophyta</taxon>
        <taxon>Magnoliopsida</taxon>
        <taxon>Liliopsida</taxon>
        <taxon>Poales</taxon>
        <taxon>Poaceae</taxon>
        <taxon>BOP clade</taxon>
        <taxon>Pooideae</taxon>
        <taxon>Triticodae</taxon>
        <taxon>Triticeae</taxon>
        <taxon>Triticinae</taxon>
        <taxon>Aegilops</taxon>
    </lineage>
</organism>
<dbReference type="Proteomes" id="UP000015105">
    <property type="component" value="Chromosome 2D"/>
</dbReference>
<evidence type="ECO:0000313" key="1">
    <source>
        <dbReference type="EnsemblPlants" id="AET2Gv20046700.38"/>
    </source>
</evidence>
<dbReference type="EnsemblPlants" id="AET2Gv20046700.38">
    <property type="protein sequence ID" value="AET2Gv20046700.38"/>
    <property type="gene ID" value="AET2Gv20046700"/>
</dbReference>
<reference evidence="1" key="3">
    <citation type="journal article" date="2017" name="Nature">
        <title>Genome sequence of the progenitor of the wheat D genome Aegilops tauschii.</title>
        <authorList>
            <person name="Luo M.C."/>
            <person name="Gu Y.Q."/>
            <person name="Puiu D."/>
            <person name="Wang H."/>
            <person name="Twardziok S.O."/>
            <person name="Deal K.R."/>
            <person name="Huo N."/>
            <person name="Zhu T."/>
            <person name="Wang L."/>
            <person name="Wang Y."/>
            <person name="McGuire P.E."/>
            <person name="Liu S."/>
            <person name="Long H."/>
            <person name="Ramasamy R.K."/>
            <person name="Rodriguez J.C."/>
            <person name="Van S.L."/>
            <person name="Yuan L."/>
            <person name="Wang Z."/>
            <person name="Xia Z."/>
            <person name="Xiao L."/>
            <person name="Anderson O.D."/>
            <person name="Ouyang S."/>
            <person name="Liang Y."/>
            <person name="Zimin A.V."/>
            <person name="Pertea G."/>
            <person name="Qi P."/>
            <person name="Bennetzen J.L."/>
            <person name="Dai X."/>
            <person name="Dawson M.W."/>
            <person name="Muller H.G."/>
            <person name="Kugler K."/>
            <person name="Rivarola-Duarte L."/>
            <person name="Spannagl M."/>
            <person name="Mayer K.F.X."/>
            <person name="Lu F.H."/>
            <person name="Bevan M.W."/>
            <person name="Leroy P."/>
            <person name="Li P."/>
            <person name="You F.M."/>
            <person name="Sun Q."/>
            <person name="Liu Z."/>
            <person name="Lyons E."/>
            <person name="Wicker T."/>
            <person name="Salzberg S.L."/>
            <person name="Devos K.M."/>
            <person name="Dvorak J."/>
        </authorList>
    </citation>
    <scope>NUCLEOTIDE SEQUENCE [LARGE SCALE GENOMIC DNA]</scope>
    <source>
        <strain evidence="1">cv. AL8/78</strain>
    </source>
</reference>
<dbReference type="Gramene" id="AET2Gv20046700.38">
    <property type="protein sequence ID" value="AET2Gv20046700.38"/>
    <property type="gene ID" value="AET2Gv20046700"/>
</dbReference>
<reference evidence="1" key="4">
    <citation type="submission" date="2019-03" db="UniProtKB">
        <authorList>
            <consortium name="EnsemblPlants"/>
        </authorList>
    </citation>
    <scope>IDENTIFICATION</scope>
</reference>
<proteinExistence type="predicted"/>